<keyword evidence="2" id="KW-1185">Reference proteome</keyword>
<dbReference type="Proteomes" id="UP000593564">
    <property type="component" value="Unassembled WGS sequence"/>
</dbReference>
<dbReference type="EMBL" id="JACBKZ010000010">
    <property type="protein sequence ID" value="KAF5941341.1"/>
    <property type="molecule type" value="Genomic_DNA"/>
</dbReference>
<gene>
    <name evidence="1" type="ORF">HYC85_022508</name>
</gene>
<protein>
    <submittedName>
        <fullName evidence="1">Uncharacterized protein</fullName>
    </submittedName>
</protein>
<accession>A0A7J7GN72</accession>
<name>A0A7J7GN72_CAMSI</name>
<organism evidence="1 2">
    <name type="scientific">Camellia sinensis</name>
    <name type="common">Tea plant</name>
    <name type="synonym">Thea sinensis</name>
    <dbReference type="NCBI Taxonomy" id="4442"/>
    <lineage>
        <taxon>Eukaryota</taxon>
        <taxon>Viridiplantae</taxon>
        <taxon>Streptophyta</taxon>
        <taxon>Embryophyta</taxon>
        <taxon>Tracheophyta</taxon>
        <taxon>Spermatophyta</taxon>
        <taxon>Magnoliopsida</taxon>
        <taxon>eudicotyledons</taxon>
        <taxon>Gunneridae</taxon>
        <taxon>Pentapetalae</taxon>
        <taxon>asterids</taxon>
        <taxon>Ericales</taxon>
        <taxon>Theaceae</taxon>
        <taxon>Camellia</taxon>
    </lineage>
</organism>
<proteinExistence type="predicted"/>
<evidence type="ECO:0000313" key="2">
    <source>
        <dbReference type="Proteomes" id="UP000593564"/>
    </source>
</evidence>
<dbReference type="AlphaFoldDB" id="A0A7J7GN72"/>
<reference evidence="2" key="1">
    <citation type="journal article" date="2020" name="Nat. Commun.">
        <title>Genome assembly of wild tea tree DASZ reveals pedigree and selection history of tea varieties.</title>
        <authorList>
            <person name="Zhang W."/>
            <person name="Zhang Y."/>
            <person name="Qiu H."/>
            <person name="Guo Y."/>
            <person name="Wan H."/>
            <person name="Zhang X."/>
            <person name="Scossa F."/>
            <person name="Alseekh S."/>
            <person name="Zhang Q."/>
            <person name="Wang P."/>
            <person name="Xu L."/>
            <person name="Schmidt M.H."/>
            <person name="Jia X."/>
            <person name="Li D."/>
            <person name="Zhu A."/>
            <person name="Guo F."/>
            <person name="Chen W."/>
            <person name="Ni D."/>
            <person name="Usadel B."/>
            <person name="Fernie A.R."/>
            <person name="Wen W."/>
        </authorList>
    </citation>
    <scope>NUCLEOTIDE SEQUENCE [LARGE SCALE GENOMIC DNA]</scope>
    <source>
        <strain evidence="2">cv. G240</strain>
    </source>
</reference>
<comment type="caution">
    <text evidence="1">The sequence shown here is derived from an EMBL/GenBank/DDBJ whole genome shotgun (WGS) entry which is preliminary data.</text>
</comment>
<evidence type="ECO:0000313" key="1">
    <source>
        <dbReference type="EMBL" id="KAF5941341.1"/>
    </source>
</evidence>
<sequence length="308" mass="34345">MAFRDADWNGAFNFSNNLEFVTICIKQKKAEIKFYFNSFFERRSSNAQFLRPNKNCNLTSWVLGCESGWASSVALNVKVDLKNSKDIPERTRATQPCCEGFFCPQGITCMIPCPLGSYCPCAKLNQATGICDPYNYQLPPGKKNHSCGGADTWADVASSSKIFCSAGSYCPTTTNKVSCSSRVKSAKRHVLQYALRFDSCWNFAVSFCFCAASAFCLELVLLVGSGVDGVDCIQLGWFAQRRRIQNYGVSCFRWQLGVVGLLEQLDIIVRWVLQVKNVTCFRLSKCNSNTENQNIHAYGIILIVSGRL</sequence>
<reference evidence="1 2" key="2">
    <citation type="submission" date="2020-07" db="EMBL/GenBank/DDBJ databases">
        <title>Genome assembly of wild tea tree DASZ reveals pedigree and selection history of tea varieties.</title>
        <authorList>
            <person name="Zhang W."/>
        </authorList>
    </citation>
    <scope>NUCLEOTIDE SEQUENCE [LARGE SCALE GENOMIC DNA]</scope>
    <source>
        <strain evidence="2">cv. G240</strain>
        <tissue evidence="1">Leaf</tissue>
    </source>
</reference>